<name>A0A401H523_9APHY</name>
<protein>
    <recommendedName>
        <fullName evidence="6">FAD dependent oxidoreductase domain-containing protein</fullName>
    </recommendedName>
</protein>
<evidence type="ECO:0000256" key="4">
    <source>
        <dbReference type="ARBA" id="ARBA00022827"/>
    </source>
</evidence>
<dbReference type="PANTHER" id="PTHR10961">
    <property type="entry name" value="PEROXISOMAL SARCOSINE OXIDASE"/>
    <property type="match status" value="1"/>
</dbReference>
<keyword evidence="3" id="KW-0285">Flavoprotein</keyword>
<evidence type="ECO:0000256" key="3">
    <source>
        <dbReference type="ARBA" id="ARBA00022630"/>
    </source>
</evidence>
<comment type="caution">
    <text evidence="7">The sequence shown here is derived from an EMBL/GenBank/DDBJ whole genome shotgun (WGS) entry which is preliminary data.</text>
</comment>
<dbReference type="RefSeq" id="XP_027620459.1">
    <property type="nucleotide sequence ID" value="XM_027764658.1"/>
</dbReference>
<comment type="similarity">
    <text evidence="2">Belongs to the MSOX/MTOX family.</text>
</comment>
<evidence type="ECO:0000256" key="2">
    <source>
        <dbReference type="ARBA" id="ARBA00010989"/>
    </source>
</evidence>
<dbReference type="AlphaFoldDB" id="A0A401H523"/>
<dbReference type="Gene3D" id="3.30.9.10">
    <property type="entry name" value="D-Amino Acid Oxidase, subunit A, domain 2"/>
    <property type="match status" value="1"/>
</dbReference>
<dbReference type="Gene3D" id="3.50.50.60">
    <property type="entry name" value="FAD/NAD(P)-binding domain"/>
    <property type="match status" value="1"/>
</dbReference>
<accession>A0A401H523</accession>
<dbReference type="PANTHER" id="PTHR10961:SF15">
    <property type="entry name" value="FAD DEPENDENT OXIDOREDUCTASE DOMAIN-CONTAINING PROTEIN"/>
    <property type="match status" value="1"/>
</dbReference>
<dbReference type="Pfam" id="PF01266">
    <property type="entry name" value="DAO"/>
    <property type="match status" value="1"/>
</dbReference>
<evidence type="ECO:0000259" key="6">
    <source>
        <dbReference type="Pfam" id="PF01266"/>
    </source>
</evidence>
<dbReference type="Proteomes" id="UP000287166">
    <property type="component" value="Unassembled WGS sequence"/>
</dbReference>
<dbReference type="InterPro" id="IPR045170">
    <property type="entry name" value="MTOX"/>
</dbReference>
<organism evidence="7 8">
    <name type="scientific">Sparassis crispa</name>
    <dbReference type="NCBI Taxonomy" id="139825"/>
    <lineage>
        <taxon>Eukaryota</taxon>
        <taxon>Fungi</taxon>
        <taxon>Dikarya</taxon>
        <taxon>Basidiomycota</taxon>
        <taxon>Agaricomycotina</taxon>
        <taxon>Agaricomycetes</taxon>
        <taxon>Polyporales</taxon>
        <taxon>Sparassidaceae</taxon>
        <taxon>Sparassis</taxon>
    </lineage>
</organism>
<dbReference type="InterPro" id="IPR036188">
    <property type="entry name" value="FAD/NAD-bd_sf"/>
</dbReference>
<dbReference type="InParanoid" id="A0A401H523"/>
<keyword evidence="5" id="KW-0560">Oxidoreductase</keyword>
<keyword evidence="8" id="KW-1185">Reference proteome</keyword>
<evidence type="ECO:0000313" key="8">
    <source>
        <dbReference type="Proteomes" id="UP000287166"/>
    </source>
</evidence>
<evidence type="ECO:0000313" key="7">
    <source>
        <dbReference type="EMBL" id="GBE89546.1"/>
    </source>
</evidence>
<dbReference type="STRING" id="139825.A0A401H523"/>
<comment type="cofactor">
    <cofactor evidence="1">
        <name>FAD</name>
        <dbReference type="ChEBI" id="CHEBI:57692"/>
    </cofactor>
</comment>
<dbReference type="GeneID" id="38786463"/>
<dbReference type="GO" id="GO:0008115">
    <property type="term" value="F:sarcosine oxidase activity"/>
    <property type="evidence" value="ECO:0007669"/>
    <property type="project" value="TreeGrafter"/>
</dbReference>
<dbReference type="SUPFAM" id="SSF51905">
    <property type="entry name" value="FAD/NAD(P)-binding domain"/>
    <property type="match status" value="1"/>
</dbReference>
<keyword evidence="4" id="KW-0274">FAD</keyword>
<evidence type="ECO:0000256" key="5">
    <source>
        <dbReference type="ARBA" id="ARBA00023002"/>
    </source>
</evidence>
<sequence>MAPTKPKVLIVGAGIFGLSTGYYLAEDGYDVTLFDQHPYDSEQGYTYVPTSTAASVDPNKVFRASYGDELHYQRLAYEARDVWKRWNAERGPGRELFVESGMLRIQSSSTLDDVERKTQANMAKEGLKDSQYVLSSEADVRRATDNGWGSKLRQFAIPGTEKEHYEAVLDTSAGYVHSSEACAYLAEKLRPLGAKFLFGPEKGTFSSFKFKGSGDSRKIVGIITKDEKEHPGDLVVVAGGSATPMIVPEASEVVEATAGSVLTIALPPREQAPELWDKYSAAQHPVIVGHIRDPGGGEVGPRNIYAFPRTDDGFVKVGYRVTKYTNYATLPGCSRPISIPLRPGVDDTSLPLNSVQAIKEFVSNFMPELALLPIAYTRLCFYTDTVDNSFLVDYVPGYGDSLVLCTGGSGHGAKFTPILGKYVKDVIEKKPKIELTYTWRWRAELPLGNGLEEGPSGPRRLDKQVKSTLADLTRAGL</sequence>
<feature type="domain" description="FAD dependent oxidoreductase" evidence="6">
    <location>
        <begin position="7"/>
        <end position="424"/>
    </location>
</feature>
<gene>
    <name evidence="7" type="ORF">SCP_1602080</name>
</gene>
<dbReference type="OrthoDB" id="2219495at2759"/>
<dbReference type="InterPro" id="IPR006076">
    <property type="entry name" value="FAD-dep_OxRdtase"/>
</dbReference>
<evidence type="ECO:0000256" key="1">
    <source>
        <dbReference type="ARBA" id="ARBA00001974"/>
    </source>
</evidence>
<dbReference type="GO" id="GO:0050660">
    <property type="term" value="F:flavin adenine dinucleotide binding"/>
    <property type="evidence" value="ECO:0007669"/>
    <property type="project" value="InterPro"/>
</dbReference>
<proteinExistence type="inferred from homology"/>
<reference evidence="7 8" key="1">
    <citation type="journal article" date="2018" name="Sci. Rep.">
        <title>Genome sequence of the cauliflower mushroom Sparassis crispa (Hanabiratake) and its association with beneficial usage.</title>
        <authorList>
            <person name="Kiyama R."/>
            <person name="Furutani Y."/>
            <person name="Kawaguchi K."/>
            <person name="Nakanishi T."/>
        </authorList>
    </citation>
    <scope>NUCLEOTIDE SEQUENCE [LARGE SCALE GENOMIC DNA]</scope>
</reference>
<dbReference type="EMBL" id="BFAD01000016">
    <property type="protein sequence ID" value="GBE89546.1"/>
    <property type="molecule type" value="Genomic_DNA"/>
</dbReference>